<comment type="caution">
    <text evidence="4">The sequence shown here is derived from an EMBL/GenBank/DDBJ whole genome shotgun (WGS) entry which is preliminary data.</text>
</comment>
<evidence type="ECO:0000256" key="3">
    <source>
        <dbReference type="SAM" id="Phobius"/>
    </source>
</evidence>
<feature type="transmembrane region" description="Helical" evidence="3">
    <location>
        <begin position="192"/>
        <end position="211"/>
    </location>
</feature>
<keyword evidence="5" id="KW-1185">Reference proteome</keyword>
<dbReference type="PANTHER" id="PTHR30531:SF12">
    <property type="entry name" value="FLAGELLAR BIOSYNTHETIC PROTEIN FLHB"/>
    <property type="match status" value="1"/>
</dbReference>
<evidence type="ECO:0000313" key="4">
    <source>
        <dbReference type="EMBL" id="MFC3527817.1"/>
    </source>
</evidence>
<sequence length="369" mass="40694">MSEESQDDKQFDASESKLRKARREGDIPRSTELQSVLMYLGVWLAASFAISWAVPGWMGMAARALGSEPWPDARGQSVMDIAHGIAGYAGLMTLAVVGIMAMPVLLGMVAQRSLVFTPKKLIPDIKRINPVKNAGQKFGKSGLVTFAISLCKVILVGIGGWLLYASLLSWLLTADAMADMQWVQGLAVILRRVLMLALGIGAVFACVDLLWKRMEYLKRQRMTRREMQDEHKESEGDPHLKAARRQKSVDIVLNSMLADVEKADVIIVNPTHYAVALEWKRGSGRAPVCLAKGVDEVARRIRERANEHQVPIWSDPPCARALHATVEIGEEIRAEHFGPVAAAIRFAEAVRKKARDGWGGLAIRKGPRT</sequence>
<evidence type="ECO:0000313" key="5">
    <source>
        <dbReference type="Proteomes" id="UP001595721"/>
    </source>
</evidence>
<dbReference type="EMBL" id="JBHRXJ010000003">
    <property type="protein sequence ID" value="MFC3527817.1"/>
    <property type="molecule type" value="Genomic_DNA"/>
</dbReference>
<evidence type="ECO:0000256" key="2">
    <source>
        <dbReference type="SAM" id="MobiDB-lite"/>
    </source>
</evidence>
<dbReference type="InterPro" id="IPR006135">
    <property type="entry name" value="T3SS_substrate_exporter"/>
</dbReference>
<organism evidence="4 5">
    <name type="scientific">Paracoccus mangrovi</name>
    <dbReference type="NCBI Taxonomy" id="1715645"/>
    <lineage>
        <taxon>Bacteria</taxon>
        <taxon>Pseudomonadati</taxon>
        <taxon>Pseudomonadota</taxon>
        <taxon>Alphaproteobacteria</taxon>
        <taxon>Rhodobacterales</taxon>
        <taxon>Paracoccaceae</taxon>
        <taxon>Paracoccus</taxon>
    </lineage>
</organism>
<evidence type="ECO:0000256" key="1">
    <source>
        <dbReference type="ARBA" id="ARBA00010690"/>
    </source>
</evidence>
<proteinExistence type="inferred from homology"/>
<dbReference type="Pfam" id="PF01312">
    <property type="entry name" value="Bac_export_2"/>
    <property type="match status" value="1"/>
</dbReference>
<feature type="transmembrane region" description="Helical" evidence="3">
    <location>
        <begin position="85"/>
        <end position="110"/>
    </location>
</feature>
<feature type="transmembrane region" description="Helical" evidence="3">
    <location>
        <begin position="143"/>
        <end position="172"/>
    </location>
</feature>
<dbReference type="Proteomes" id="UP001595721">
    <property type="component" value="Unassembled WGS sequence"/>
</dbReference>
<comment type="similarity">
    <text evidence="1">Belongs to the type III secretion exporter family.</text>
</comment>
<accession>A0ABV7R281</accession>
<keyword evidence="3" id="KW-0472">Membrane</keyword>
<dbReference type="PANTHER" id="PTHR30531">
    <property type="entry name" value="FLAGELLAR BIOSYNTHETIC PROTEIN FLHB"/>
    <property type="match status" value="1"/>
</dbReference>
<dbReference type="Gene3D" id="3.40.1690.10">
    <property type="entry name" value="secretion proteins EscU"/>
    <property type="match status" value="1"/>
</dbReference>
<feature type="transmembrane region" description="Helical" evidence="3">
    <location>
        <begin position="36"/>
        <end position="65"/>
    </location>
</feature>
<name>A0ABV7R281_9RHOB</name>
<protein>
    <submittedName>
        <fullName evidence="4">Flagellar type III secretion system protein FlhB</fullName>
    </submittedName>
</protein>
<keyword evidence="3" id="KW-0812">Transmembrane</keyword>
<dbReference type="InterPro" id="IPR029025">
    <property type="entry name" value="T3SS_substrate_exporter_C"/>
</dbReference>
<feature type="compositionally biased region" description="Basic and acidic residues" evidence="2">
    <location>
        <begin position="7"/>
        <end position="25"/>
    </location>
</feature>
<keyword evidence="4" id="KW-0969">Cilium</keyword>
<feature type="region of interest" description="Disordered" evidence="2">
    <location>
        <begin position="1"/>
        <end position="25"/>
    </location>
</feature>
<dbReference type="RefSeq" id="WP_377743358.1">
    <property type="nucleotide sequence ID" value="NZ_JBHRXJ010000003.1"/>
</dbReference>
<keyword evidence="3" id="KW-1133">Transmembrane helix</keyword>
<keyword evidence="4" id="KW-0966">Cell projection</keyword>
<gene>
    <name evidence="4" type="primary">flhB</name>
    <name evidence="4" type="ORF">ACFOMH_06475</name>
</gene>
<reference evidence="5" key="1">
    <citation type="journal article" date="2019" name="Int. J. Syst. Evol. Microbiol.">
        <title>The Global Catalogue of Microorganisms (GCM) 10K type strain sequencing project: providing services to taxonomists for standard genome sequencing and annotation.</title>
        <authorList>
            <consortium name="The Broad Institute Genomics Platform"/>
            <consortium name="The Broad Institute Genome Sequencing Center for Infectious Disease"/>
            <person name="Wu L."/>
            <person name="Ma J."/>
        </authorList>
    </citation>
    <scope>NUCLEOTIDE SEQUENCE [LARGE SCALE GENOMIC DNA]</scope>
    <source>
        <strain evidence="5">KCTC 42899</strain>
    </source>
</reference>
<dbReference type="SUPFAM" id="SSF160544">
    <property type="entry name" value="EscU C-terminal domain-like"/>
    <property type="match status" value="1"/>
</dbReference>
<keyword evidence="4" id="KW-0282">Flagellum</keyword>
<dbReference type="PRINTS" id="PR00950">
    <property type="entry name" value="TYPE3IMSPROT"/>
</dbReference>